<feature type="compositionally biased region" description="Basic and acidic residues" evidence="1">
    <location>
        <begin position="426"/>
        <end position="444"/>
    </location>
</feature>
<dbReference type="EMBL" id="LC738875">
    <property type="protein sequence ID" value="BDT62452.1"/>
    <property type="molecule type" value="Genomic_DNA"/>
</dbReference>
<feature type="compositionally biased region" description="Basic and acidic residues" evidence="1">
    <location>
        <begin position="23"/>
        <end position="43"/>
    </location>
</feature>
<feature type="compositionally biased region" description="Basic and acidic residues" evidence="1">
    <location>
        <begin position="460"/>
        <end position="493"/>
    </location>
</feature>
<feature type="compositionally biased region" description="Basic and acidic residues" evidence="1">
    <location>
        <begin position="66"/>
        <end position="94"/>
    </location>
</feature>
<sequence>MNSSRGLESKERKKSSRGKSIKRYSDTDHHKDSTSRIKSKEQYGDSTGKRKHHSSDDGTTTSKQASDSRRIKKEDSGSKNREEAVSSSQPRRDTVPPNFSATNDQYAFVKSEVRKTPIDDKRNTRTPSELETEKKRIKKEERLSSNRHSSNDDAIKTTPTPSTTDSGSKNREKAVSSGQPRKDAVSPKNYTFVKSEVRKAPFGDKRNTRTPSKLETEKKRIKKEEQLSFNRHSSNDDATKTTPAPSTTDSGSKNREKAVSSGQPRKDAVSPKNYTFVKSEVRKAPFGDKRNTRTPSKLETEKKRIKKEEQLSFNRHSSNDDATKTTPAPSTTDSGSKNREKAVSCGQPRKDAVPPKISVSKDQYAFVKSEVRKVPFSNKRNTRTPSELKTEKKRIKKEEQLSSNRHSNNDDAIKTTSTPSTTDSGSKNREKEVSSGQSRRDAGHQESSVSKGQCSSFVKFEGDKEKSFSDRKNTKKPAECETKKRRIRKEELSFNHQKRIKKDEQLSSNRHSSEKGTFRELFFRHVKKSKPRDTPPSTPRNWKMCSGNIVCSLSEKTSCCCERLMADLEQLQRSWFSSEDPPIERYVPTPINGGQRPWKAFELDRDVRELLNRMQCKERILLVKEQRKNVVLRKEILSLRARLHQ</sequence>
<name>A0A9C7CDE5_9VIRU</name>
<accession>A0A9C7CDE5</accession>
<feature type="compositionally biased region" description="Basic and acidic residues" evidence="1">
    <location>
        <begin position="336"/>
        <end position="353"/>
    </location>
</feature>
<feature type="compositionally biased region" description="Basic residues" evidence="1">
    <location>
        <begin position="12"/>
        <end position="22"/>
    </location>
</feature>
<reference evidence="2" key="1">
    <citation type="submission" date="2022-10" db="EMBL/GenBank/DDBJ databases">
        <title>Genome sequences of endogenous nimaviruses in decapod crustaceans.</title>
        <authorList>
            <person name="Kawato S."/>
            <person name="Nozaki R."/>
            <person name="Kondo H."/>
            <person name="Hirono I."/>
        </authorList>
    </citation>
    <scope>NUCLEOTIDE SEQUENCE</scope>
    <source>
        <strain evidence="2">Okinawa2016</strain>
    </source>
</reference>
<organism evidence="2">
    <name type="scientific">Melicertus latisulcatus pemonivirus</name>
    <dbReference type="NCBI Taxonomy" id="2984278"/>
    <lineage>
        <taxon>Viruses</taxon>
        <taxon>Viruses incertae sedis</taxon>
        <taxon>Naldaviricetes</taxon>
        <taxon>Nimaviridae</taxon>
    </lineage>
</organism>
<feature type="compositionally biased region" description="Polar residues" evidence="1">
    <location>
        <begin position="445"/>
        <end position="456"/>
    </location>
</feature>
<feature type="compositionally biased region" description="Low complexity" evidence="1">
    <location>
        <begin position="415"/>
        <end position="425"/>
    </location>
</feature>
<feature type="compositionally biased region" description="Basic and acidic residues" evidence="1">
    <location>
        <begin position="386"/>
        <end position="400"/>
    </location>
</feature>
<feature type="compositionally biased region" description="Basic and acidic residues" evidence="1">
    <location>
        <begin position="195"/>
        <end position="226"/>
    </location>
</feature>
<feature type="compositionally biased region" description="Polar residues" evidence="1">
    <location>
        <begin position="240"/>
        <end position="251"/>
    </location>
</feature>
<evidence type="ECO:0000256" key="1">
    <source>
        <dbReference type="SAM" id="MobiDB-lite"/>
    </source>
</evidence>
<feature type="compositionally biased region" description="Basic and acidic residues" evidence="1">
    <location>
        <begin position="131"/>
        <end position="155"/>
    </location>
</feature>
<feature type="compositionally biased region" description="Basic and acidic residues" evidence="1">
    <location>
        <begin position="111"/>
        <end position="123"/>
    </location>
</feature>
<evidence type="ECO:0000313" key="2">
    <source>
        <dbReference type="EMBL" id="BDT62452.1"/>
    </source>
</evidence>
<feature type="compositionally biased region" description="Polar residues" evidence="1">
    <location>
        <begin position="324"/>
        <end position="335"/>
    </location>
</feature>
<feature type="compositionally biased region" description="Basic and acidic residues" evidence="1">
    <location>
        <begin position="279"/>
        <end position="310"/>
    </location>
</feature>
<proteinExistence type="predicted"/>
<feature type="compositionally biased region" description="Basic and acidic residues" evidence="1">
    <location>
        <begin position="252"/>
        <end position="269"/>
    </location>
</feature>
<feature type="compositionally biased region" description="Low complexity" evidence="1">
    <location>
        <begin position="157"/>
        <end position="166"/>
    </location>
</feature>
<feature type="compositionally biased region" description="Basic and acidic residues" evidence="1">
    <location>
        <begin position="501"/>
        <end position="514"/>
    </location>
</feature>
<protein>
    <submittedName>
        <fullName evidence="2">Uncharacterized protein</fullName>
    </submittedName>
</protein>
<feature type="region of interest" description="Disordered" evidence="1">
    <location>
        <begin position="1"/>
        <end position="514"/>
    </location>
</feature>
<feature type="compositionally biased region" description="Basic and acidic residues" evidence="1">
    <location>
        <begin position="168"/>
        <end position="185"/>
    </location>
</feature>